<evidence type="ECO:0000313" key="2">
    <source>
        <dbReference type="Proteomes" id="UP001589568"/>
    </source>
</evidence>
<name>A0ABV5NJI1_9ACTN</name>
<sequence>MKTLGYAYDQVGREVMPWTFSEQGTEIDSLVYGTLPRGRHTIEYRSMDAAGNYGRPNVHLLGTRVSGALAVHGAANLTVAGADLLDGPRGRAYEAVQHVRQ</sequence>
<accession>A0ABV5NJI1</accession>
<dbReference type="EMBL" id="JBHMCF010000011">
    <property type="protein sequence ID" value="MFB9470438.1"/>
    <property type="molecule type" value="Genomic_DNA"/>
</dbReference>
<evidence type="ECO:0000313" key="1">
    <source>
        <dbReference type="EMBL" id="MFB9470438.1"/>
    </source>
</evidence>
<reference evidence="1 2" key="1">
    <citation type="submission" date="2024-09" db="EMBL/GenBank/DDBJ databases">
        <authorList>
            <person name="Sun Q."/>
            <person name="Mori K."/>
        </authorList>
    </citation>
    <scope>NUCLEOTIDE SEQUENCE [LARGE SCALE GENOMIC DNA]</scope>
    <source>
        <strain evidence="1 2">JCM 3324</strain>
    </source>
</reference>
<dbReference type="RefSeq" id="WP_345402161.1">
    <property type="nucleotide sequence ID" value="NZ_BAAAXS010000001.1"/>
</dbReference>
<keyword evidence="2" id="KW-1185">Reference proteome</keyword>
<dbReference type="Proteomes" id="UP001589568">
    <property type="component" value="Unassembled WGS sequence"/>
</dbReference>
<proteinExistence type="predicted"/>
<gene>
    <name evidence="1" type="ORF">ACFFR3_13035</name>
</gene>
<organism evidence="1 2">
    <name type="scientific">Nonomuraea salmonea</name>
    <dbReference type="NCBI Taxonomy" id="46181"/>
    <lineage>
        <taxon>Bacteria</taxon>
        <taxon>Bacillati</taxon>
        <taxon>Actinomycetota</taxon>
        <taxon>Actinomycetes</taxon>
        <taxon>Streptosporangiales</taxon>
        <taxon>Streptosporangiaceae</taxon>
        <taxon>Nonomuraea</taxon>
    </lineage>
</organism>
<protein>
    <submittedName>
        <fullName evidence="1">Uncharacterized protein</fullName>
    </submittedName>
</protein>
<comment type="caution">
    <text evidence="1">The sequence shown here is derived from an EMBL/GenBank/DDBJ whole genome shotgun (WGS) entry which is preliminary data.</text>
</comment>